<evidence type="ECO:0000313" key="7">
    <source>
        <dbReference type="EMBL" id="MDF8265861.1"/>
    </source>
</evidence>
<feature type="domain" description="HTH gntR-type" evidence="6">
    <location>
        <begin position="22"/>
        <end position="90"/>
    </location>
</feature>
<dbReference type="EMBL" id="JAROAV010000043">
    <property type="protein sequence ID" value="MDF8265861.1"/>
    <property type="molecule type" value="Genomic_DNA"/>
</dbReference>
<dbReference type="GO" id="GO:0008483">
    <property type="term" value="F:transaminase activity"/>
    <property type="evidence" value="ECO:0007669"/>
    <property type="project" value="UniProtKB-KW"/>
</dbReference>
<organism evidence="7 8">
    <name type="scientific">Luteipulveratus flavus</name>
    <dbReference type="NCBI Taxonomy" id="3031728"/>
    <lineage>
        <taxon>Bacteria</taxon>
        <taxon>Bacillati</taxon>
        <taxon>Actinomycetota</taxon>
        <taxon>Actinomycetes</taxon>
        <taxon>Micrococcales</taxon>
        <taxon>Dermacoccaceae</taxon>
        <taxon>Luteipulveratus</taxon>
    </lineage>
</organism>
<keyword evidence="2" id="KW-0663">Pyridoxal phosphate</keyword>
<accession>A0ABT6CAE3</accession>
<name>A0ABT6CAE3_9MICO</name>
<dbReference type="InterPro" id="IPR036388">
    <property type="entry name" value="WH-like_DNA-bd_sf"/>
</dbReference>
<gene>
    <name evidence="7" type="ORF">P4R38_16560</name>
</gene>
<dbReference type="PROSITE" id="PS50949">
    <property type="entry name" value="HTH_GNTR"/>
    <property type="match status" value="1"/>
</dbReference>
<dbReference type="Gene3D" id="1.10.10.10">
    <property type="entry name" value="Winged helix-like DNA-binding domain superfamily/Winged helix DNA-binding domain"/>
    <property type="match status" value="1"/>
</dbReference>
<keyword evidence="3" id="KW-0805">Transcription regulation</keyword>
<dbReference type="SMART" id="SM00345">
    <property type="entry name" value="HTH_GNTR"/>
    <property type="match status" value="1"/>
</dbReference>
<evidence type="ECO:0000313" key="8">
    <source>
        <dbReference type="Proteomes" id="UP001528912"/>
    </source>
</evidence>
<proteinExistence type="inferred from homology"/>
<evidence type="ECO:0000256" key="2">
    <source>
        <dbReference type="ARBA" id="ARBA00022898"/>
    </source>
</evidence>
<dbReference type="PANTHER" id="PTHR46577:SF1">
    <property type="entry name" value="HTH-TYPE TRANSCRIPTIONAL REGULATORY PROTEIN GABR"/>
    <property type="match status" value="1"/>
</dbReference>
<dbReference type="InterPro" id="IPR015424">
    <property type="entry name" value="PyrdxlP-dep_Trfase"/>
</dbReference>
<dbReference type="InterPro" id="IPR051446">
    <property type="entry name" value="HTH_trans_reg/aminotransferase"/>
</dbReference>
<evidence type="ECO:0000256" key="5">
    <source>
        <dbReference type="ARBA" id="ARBA00023163"/>
    </source>
</evidence>
<comment type="caution">
    <text evidence="7">The sequence shown here is derived from an EMBL/GenBank/DDBJ whole genome shotgun (WGS) entry which is preliminary data.</text>
</comment>
<keyword evidence="5" id="KW-0804">Transcription</keyword>
<keyword evidence="7" id="KW-0032">Aminotransferase</keyword>
<evidence type="ECO:0000259" key="6">
    <source>
        <dbReference type="PROSITE" id="PS50949"/>
    </source>
</evidence>
<dbReference type="Pfam" id="PF00392">
    <property type="entry name" value="GntR"/>
    <property type="match status" value="1"/>
</dbReference>
<evidence type="ECO:0000256" key="4">
    <source>
        <dbReference type="ARBA" id="ARBA00023125"/>
    </source>
</evidence>
<dbReference type="SUPFAM" id="SSF46785">
    <property type="entry name" value="Winged helix' DNA-binding domain"/>
    <property type="match status" value="1"/>
</dbReference>
<dbReference type="PANTHER" id="PTHR46577">
    <property type="entry name" value="HTH-TYPE TRANSCRIPTIONAL REGULATORY PROTEIN GABR"/>
    <property type="match status" value="1"/>
</dbReference>
<dbReference type="Gene3D" id="3.40.640.10">
    <property type="entry name" value="Type I PLP-dependent aspartate aminotransferase-like (Major domain)"/>
    <property type="match status" value="1"/>
</dbReference>
<dbReference type="InterPro" id="IPR036390">
    <property type="entry name" value="WH_DNA-bd_sf"/>
</dbReference>
<evidence type="ECO:0000256" key="1">
    <source>
        <dbReference type="ARBA" id="ARBA00005384"/>
    </source>
</evidence>
<dbReference type="InterPro" id="IPR000524">
    <property type="entry name" value="Tscrpt_reg_HTH_GntR"/>
</dbReference>
<sequence>MPEPRISAHRLVAMAGPPDARTPSYAWLADAVRLLVADGRLLHGTRLPSERELVTATGLSRTTVSRAYAELRERGYARARHGSGTLVQIPGGPVSGAAEPLPLHDLGEHASGVIDLRSAAPSGQPGLAAAFERAVERLGAYTGGMGYFPLGVPELREAVAQRYRERGVPTRSDQVVVTTGALAGCVAAFRAVLHRGDRVLLQSPSYPGTLASLRQDAVRLLAVPAESGRTDLEAIAERAAASSPRAMLALPDFHNPTGTLMDDDERARLAGIWERHGVVGVVDETLCELWLQDEPSVRPMAAHAPGAITVGGVSKSHWGGLRIGWVRAPRDLVGAVARARTTFDLAPPVLEQLVVADLLQTRPGLSDDTRRGLRERRDLVHGAISRELPGWRALSPSGGLSLWWRLPVARSSALSAAAERRGVLLAPGSAFAVEGQGLERWVRTPYALPAEQLEVAVERIVAAWREVVAHDGTR</sequence>
<dbReference type="RefSeq" id="WP_277193126.1">
    <property type="nucleotide sequence ID" value="NZ_JAROAV010000043.1"/>
</dbReference>
<dbReference type="SUPFAM" id="SSF53383">
    <property type="entry name" value="PLP-dependent transferases"/>
    <property type="match status" value="1"/>
</dbReference>
<dbReference type="PRINTS" id="PR00035">
    <property type="entry name" value="HTHGNTR"/>
</dbReference>
<reference evidence="7 8" key="1">
    <citation type="submission" date="2023-03" db="EMBL/GenBank/DDBJ databases">
        <title>YIM 133296 draft genome.</title>
        <authorList>
            <person name="Xiong L."/>
        </authorList>
    </citation>
    <scope>NUCLEOTIDE SEQUENCE [LARGE SCALE GENOMIC DNA]</scope>
    <source>
        <strain evidence="7 8">YIM 133296</strain>
    </source>
</reference>
<keyword evidence="8" id="KW-1185">Reference proteome</keyword>
<dbReference type="InterPro" id="IPR004839">
    <property type="entry name" value="Aminotransferase_I/II_large"/>
</dbReference>
<evidence type="ECO:0000256" key="3">
    <source>
        <dbReference type="ARBA" id="ARBA00023015"/>
    </source>
</evidence>
<dbReference type="Pfam" id="PF00155">
    <property type="entry name" value="Aminotran_1_2"/>
    <property type="match status" value="1"/>
</dbReference>
<dbReference type="InterPro" id="IPR015421">
    <property type="entry name" value="PyrdxlP-dep_Trfase_major"/>
</dbReference>
<dbReference type="CDD" id="cd07377">
    <property type="entry name" value="WHTH_GntR"/>
    <property type="match status" value="1"/>
</dbReference>
<protein>
    <submittedName>
        <fullName evidence="7">PLP-dependent aminotransferase family protein</fullName>
    </submittedName>
</protein>
<dbReference type="Proteomes" id="UP001528912">
    <property type="component" value="Unassembled WGS sequence"/>
</dbReference>
<comment type="similarity">
    <text evidence="1">In the C-terminal section; belongs to the class-I pyridoxal-phosphate-dependent aminotransferase family.</text>
</comment>
<dbReference type="CDD" id="cd00609">
    <property type="entry name" value="AAT_like"/>
    <property type="match status" value="1"/>
</dbReference>
<keyword evidence="4" id="KW-0238">DNA-binding</keyword>
<keyword evidence="7" id="KW-0808">Transferase</keyword>